<evidence type="ECO:0000313" key="1">
    <source>
        <dbReference type="EMBL" id="SVA33566.1"/>
    </source>
</evidence>
<feature type="non-terminal residue" evidence="1">
    <location>
        <position position="1"/>
    </location>
</feature>
<accession>A0A381UZK9</accession>
<organism evidence="1">
    <name type="scientific">marine metagenome</name>
    <dbReference type="NCBI Taxonomy" id="408172"/>
    <lineage>
        <taxon>unclassified sequences</taxon>
        <taxon>metagenomes</taxon>
        <taxon>ecological metagenomes</taxon>
    </lineage>
</organism>
<dbReference type="AlphaFoldDB" id="A0A381UZK9"/>
<protein>
    <recommendedName>
        <fullName evidence="2">Peptidase M24 domain-containing protein</fullName>
    </recommendedName>
</protein>
<name>A0A381UZK9_9ZZZZ</name>
<evidence type="ECO:0008006" key="2">
    <source>
        <dbReference type="Google" id="ProtNLM"/>
    </source>
</evidence>
<reference evidence="1" key="1">
    <citation type="submission" date="2018-05" db="EMBL/GenBank/DDBJ databases">
        <authorList>
            <person name="Lanie J.A."/>
            <person name="Ng W.-L."/>
            <person name="Kazmierczak K.M."/>
            <person name="Andrzejewski T.M."/>
            <person name="Davidsen T.M."/>
            <person name="Wayne K.J."/>
            <person name="Tettelin H."/>
            <person name="Glass J.I."/>
            <person name="Rusch D."/>
            <person name="Podicherti R."/>
            <person name="Tsui H.-C.T."/>
            <person name="Winkler M.E."/>
        </authorList>
    </citation>
    <scope>NUCLEOTIDE SEQUENCE</scope>
</reference>
<proteinExistence type="predicted"/>
<gene>
    <name evidence="1" type="ORF">METZ01_LOCUS86420</name>
</gene>
<sequence>TPGKQLVHEENIVITEDGAQYLSHRAPQEMPIAGI</sequence>
<dbReference type="EMBL" id="UINC01007480">
    <property type="protein sequence ID" value="SVA33566.1"/>
    <property type="molecule type" value="Genomic_DNA"/>
</dbReference>